<accession>A0AAV8QKU8</accession>
<dbReference type="Proteomes" id="UP001222027">
    <property type="component" value="Unassembled WGS sequence"/>
</dbReference>
<organism evidence="1 2">
    <name type="scientific">Ensete ventricosum</name>
    <name type="common">Abyssinian banana</name>
    <name type="synonym">Musa ensete</name>
    <dbReference type="NCBI Taxonomy" id="4639"/>
    <lineage>
        <taxon>Eukaryota</taxon>
        <taxon>Viridiplantae</taxon>
        <taxon>Streptophyta</taxon>
        <taxon>Embryophyta</taxon>
        <taxon>Tracheophyta</taxon>
        <taxon>Spermatophyta</taxon>
        <taxon>Magnoliopsida</taxon>
        <taxon>Liliopsida</taxon>
        <taxon>Zingiberales</taxon>
        <taxon>Musaceae</taxon>
        <taxon>Ensete</taxon>
    </lineage>
</organism>
<evidence type="ECO:0000313" key="2">
    <source>
        <dbReference type="Proteomes" id="UP001222027"/>
    </source>
</evidence>
<reference evidence="1 2" key="1">
    <citation type="submission" date="2022-12" db="EMBL/GenBank/DDBJ databases">
        <title>Chromosome-scale assembly of the Ensete ventricosum genome.</title>
        <authorList>
            <person name="Dussert Y."/>
            <person name="Stocks J."/>
            <person name="Wendawek A."/>
            <person name="Woldeyes F."/>
            <person name="Nichols R.A."/>
            <person name="Borrell J.S."/>
        </authorList>
    </citation>
    <scope>NUCLEOTIDE SEQUENCE [LARGE SCALE GENOMIC DNA]</scope>
    <source>
        <strain evidence="2">cv. Maze</strain>
        <tissue evidence="1">Seeds</tissue>
    </source>
</reference>
<name>A0AAV8QKU8_ENSVE</name>
<dbReference type="AlphaFoldDB" id="A0AAV8QKU8"/>
<comment type="caution">
    <text evidence="1">The sequence shown here is derived from an EMBL/GenBank/DDBJ whole genome shotgun (WGS) entry which is preliminary data.</text>
</comment>
<protein>
    <submittedName>
        <fullName evidence="1">Uncharacterized protein</fullName>
    </submittedName>
</protein>
<proteinExistence type="predicted"/>
<evidence type="ECO:0000313" key="1">
    <source>
        <dbReference type="EMBL" id="KAJ8471668.1"/>
    </source>
</evidence>
<sequence length="76" mass="8954">MAEKTRFRDRAVIHLLLRLLYHAPHAVTHYKAKMKERFARRRCRKNEGTAIADTSLQQEKASMLDEALRCMKSLQL</sequence>
<gene>
    <name evidence="1" type="ORF">OPV22_026011</name>
</gene>
<dbReference type="EMBL" id="JAQQAF010000007">
    <property type="protein sequence ID" value="KAJ8471668.1"/>
    <property type="molecule type" value="Genomic_DNA"/>
</dbReference>
<keyword evidence="2" id="KW-1185">Reference proteome</keyword>